<dbReference type="Gene3D" id="3.30.70.100">
    <property type="match status" value="1"/>
</dbReference>
<protein>
    <submittedName>
        <fullName evidence="2">DUF1330 domain-containing protein</fullName>
    </submittedName>
</protein>
<accession>A0A520MIZ0</accession>
<comment type="caution">
    <text evidence="2">The sequence shown here is derived from an EMBL/GenBank/DDBJ whole genome shotgun (WGS) entry which is preliminary data.</text>
</comment>
<dbReference type="InterPro" id="IPR010753">
    <property type="entry name" value="DUF1330"/>
</dbReference>
<dbReference type="InterPro" id="IPR011008">
    <property type="entry name" value="Dimeric_a/b-barrel"/>
</dbReference>
<gene>
    <name evidence="2" type="ORF">EVA96_02190</name>
</gene>
<dbReference type="SUPFAM" id="SSF54909">
    <property type="entry name" value="Dimeric alpha+beta barrel"/>
    <property type="match status" value="1"/>
</dbReference>
<dbReference type="EMBL" id="SHBI01000010">
    <property type="protein sequence ID" value="RZO21189.1"/>
    <property type="molecule type" value="Genomic_DNA"/>
</dbReference>
<evidence type="ECO:0000313" key="2">
    <source>
        <dbReference type="EMBL" id="RZO21189.1"/>
    </source>
</evidence>
<evidence type="ECO:0000313" key="3">
    <source>
        <dbReference type="Proteomes" id="UP000315782"/>
    </source>
</evidence>
<proteinExistence type="predicted"/>
<reference evidence="2 3" key="1">
    <citation type="submission" date="2019-02" db="EMBL/GenBank/DDBJ databases">
        <title>Prokaryotic population dynamics and viral predation in marine succession experiment using metagenomics: the confinement effect.</title>
        <authorList>
            <person name="Haro-Moreno J.M."/>
            <person name="Rodriguez-Valera F."/>
            <person name="Lopez-Perez M."/>
        </authorList>
    </citation>
    <scope>NUCLEOTIDE SEQUENCE [LARGE SCALE GENOMIC DNA]</scope>
    <source>
        <strain evidence="2">MED-G163</strain>
    </source>
</reference>
<organism evidence="2 3">
    <name type="scientific">SAR86 cluster bacterium</name>
    <dbReference type="NCBI Taxonomy" id="2030880"/>
    <lineage>
        <taxon>Bacteria</taxon>
        <taxon>Pseudomonadati</taxon>
        <taxon>Pseudomonadota</taxon>
        <taxon>Gammaproteobacteria</taxon>
        <taxon>SAR86 cluster</taxon>
    </lineage>
</organism>
<evidence type="ECO:0000259" key="1">
    <source>
        <dbReference type="Pfam" id="PF07045"/>
    </source>
</evidence>
<name>A0A520MIZ0_9GAMM</name>
<dbReference type="PANTHER" id="PTHR41521:SF4">
    <property type="entry name" value="BLR0684 PROTEIN"/>
    <property type="match status" value="1"/>
</dbReference>
<dbReference type="Proteomes" id="UP000315782">
    <property type="component" value="Unassembled WGS sequence"/>
</dbReference>
<dbReference type="AlphaFoldDB" id="A0A520MIZ0"/>
<dbReference type="Pfam" id="PF07045">
    <property type="entry name" value="DUF1330"/>
    <property type="match status" value="1"/>
</dbReference>
<dbReference type="PANTHER" id="PTHR41521">
    <property type="match status" value="1"/>
</dbReference>
<sequence>MKAYWVVRCNVIDPEEFKKYVNLSGPIISEYGGTFLARGGNQTEYEITGYERTVLIEFKNIELAKACYNSDKYQNALQYIHKSAKRIVVIVEGVN</sequence>
<feature type="domain" description="DUF1330" evidence="1">
    <location>
        <begin position="2"/>
        <end position="94"/>
    </location>
</feature>